<keyword evidence="2" id="KW-1003">Cell membrane</keyword>
<dbReference type="EMBL" id="JBHUNA010000022">
    <property type="protein sequence ID" value="MFD2761464.1"/>
    <property type="molecule type" value="Genomic_DNA"/>
</dbReference>
<evidence type="ECO:0000313" key="7">
    <source>
        <dbReference type="EMBL" id="MFD2761464.1"/>
    </source>
</evidence>
<sequence length="340" mass="38795">MKHVKLPGSRVIKTGVAIFITAWICLLLDWPPVFAVITAIVSIEPTVSDSIKKGIVRFPASAIGSAYAVLFISFFGNSPLTYTLAAVFTIVTCFRLKLHAGLLVATLTSVAMVEVIHSNFLMSFFIRLGTTTTGLAVSTIVNMFVLPPDYTQEITKRVYSIAYKTGIAVEKVFCDILDDEHEVVVVEQDLTDQIDKAIHQTEELIQFQKEEAKYHPLAGSEWTRFQAEQEQLVRLRLIHYHTDNLIHTSFSTMELPAEKRLAIRNAAEELAASLKDPNLYYKKEHTEWLHQLTGLFWDHNEEITIKKKQHPTSFRPELILLYELVSIYHLVERYYKLEPQ</sequence>
<comment type="subcellular location">
    <subcellularLocation>
        <location evidence="1">Cell membrane</location>
        <topology evidence="1">Multi-pass membrane protein</topology>
    </subcellularLocation>
</comment>
<evidence type="ECO:0000313" key="8">
    <source>
        <dbReference type="Proteomes" id="UP001597502"/>
    </source>
</evidence>
<feature type="transmembrane region" description="Helical" evidence="6">
    <location>
        <begin position="55"/>
        <end position="76"/>
    </location>
</feature>
<dbReference type="PANTHER" id="PTHR30509">
    <property type="entry name" value="P-HYDROXYBENZOIC ACID EFFLUX PUMP SUBUNIT-RELATED"/>
    <property type="match status" value="1"/>
</dbReference>
<evidence type="ECO:0000256" key="4">
    <source>
        <dbReference type="ARBA" id="ARBA00022989"/>
    </source>
</evidence>
<proteinExistence type="predicted"/>
<protein>
    <submittedName>
        <fullName evidence="7">Aromatic acid exporter family protein</fullName>
    </submittedName>
</protein>
<dbReference type="InterPro" id="IPR010343">
    <property type="entry name" value="ArAE_1"/>
</dbReference>
<evidence type="ECO:0000256" key="6">
    <source>
        <dbReference type="SAM" id="Phobius"/>
    </source>
</evidence>
<dbReference type="Proteomes" id="UP001597502">
    <property type="component" value="Unassembled WGS sequence"/>
</dbReference>
<feature type="transmembrane region" description="Helical" evidence="6">
    <location>
        <begin position="82"/>
        <end position="112"/>
    </location>
</feature>
<keyword evidence="4 6" id="KW-1133">Transmembrane helix</keyword>
<name>A0ABW5VA75_9BACI</name>
<keyword evidence="8" id="KW-1185">Reference proteome</keyword>
<accession>A0ABW5VA75</accession>
<gene>
    <name evidence="7" type="ORF">ACFSUO_10855</name>
</gene>
<evidence type="ECO:0000256" key="3">
    <source>
        <dbReference type="ARBA" id="ARBA00022692"/>
    </source>
</evidence>
<feature type="transmembrane region" description="Helical" evidence="6">
    <location>
        <begin position="16"/>
        <end position="43"/>
    </location>
</feature>
<keyword evidence="3 6" id="KW-0812">Transmembrane</keyword>
<dbReference type="PANTHER" id="PTHR30509:SF9">
    <property type="entry name" value="MULTIDRUG RESISTANCE PROTEIN MDTO"/>
    <property type="match status" value="1"/>
</dbReference>
<organism evidence="7 8">
    <name type="scientific">Lentibacillus juripiscarius</name>
    <dbReference type="NCBI Taxonomy" id="257446"/>
    <lineage>
        <taxon>Bacteria</taxon>
        <taxon>Bacillati</taxon>
        <taxon>Bacillota</taxon>
        <taxon>Bacilli</taxon>
        <taxon>Bacillales</taxon>
        <taxon>Bacillaceae</taxon>
        <taxon>Lentibacillus</taxon>
    </lineage>
</organism>
<keyword evidence="5 6" id="KW-0472">Membrane</keyword>
<evidence type="ECO:0000256" key="2">
    <source>
        <dbReference type="ARBA" id="ARBA00022475"/>
    </source>
</evidence>
<dbReference type="RefSeq" id="WP_382393985.1">
    <property type="nucleotide sequence ID" value="NZ_JBHUNA010000022.1"/>
</dbReference>
<evidence type="ECO:0000256" key="5">
    <source>
        <dbReference type="ARBA" id="ARBA00023136"/>
    </source>
</evidence>
<reference evidence="8" key="1">
    <citation type="journal article" date="2019" name="Int. J. Syst. Evol. Microbiol.">
        <title>The Global Catalogue of Microorganisms (GCM) 10K type strain sequencing project: providing services to taxonomists for standard genome sequencing and annotation.</title>
        <authorList>
            <consortium name="The Broad Institute Genomics Platform"/>
            <consortium name="The Broad Institute Genome Sequencing Center for Infectious Disease"/>
            <person name="Wu L."/>
            <person name="Ma J."/>
        </authorList>
    </citation>
    <scope>NUCLEOTIDE SEQUENCE [LARGE SCALE GENOMIC DNA]</scope>
    <source>
        <strain evidence="8">TISTR 1535</strain>
    </source>
</reference>
<feature type="transmembrane region" description="Helical" evidence="6">
    <location>
        <begin position="124"/>
        <end position="146"/>
    </location>
</feature>
<comment type="caution">
    <text evidence="7">The sequence shown here is derived from an EMBL/GenBank/DDBJ whole genome shotgun (WGS) entry which is preliminary data.</text>
</comment>
<evidence type="ECO:0000256" key="1">
    <source>
        <dbReference type="ARBA" id="ARBA00004651"/>
    </source>
</evidence>
<dbReference type="Pfam" id="PF06081">
    <property type="entry name" value="ArAE_1"/>
    <property type="match status" value="1"/>
</dbReference>